<evidence type="ECO:0000256" key="3">
    <source>
        <dbReference type="ARBA" id="ARBA00022801"/>
    </source>
</evidence>
<dbReference type="SMART" id="SM00768">
    <property type="entry name" value="X8"/>
    <property type="match status" value="1"/>
</dbReference>
<evidence type="ECO:0000256" key="2">
    <source>
        <dbReference type="ARBA" id="ARBA00022729"/>
    </source>
</evidence>
<feature type="signal peptide" evidence="7">
    <location>
        <begin position="1"/>
        <end position="18"/>
    </location>
</feature>
<dbReference type="InterPro" id="IPR000490">
    <property type="entry name" value="Glyco_hydro_17"/>
</dbReference>
<dbReference type="SUPFAM" id="SSF51445">
    <property type="entry name" value="(Trans)glycosidases"/>
    <property type="match status" value="1"/>
</dbReference>
<dbReference type="Pfam" id="PF07983">
    <property type="entry name" value="X8"/>
    <property type="match status" value="1"/>
</dbReference>
<gene>
    <name evidence="9" type="ORF">Fot_25384</name>
</gene>
<dbReference type="Proteomes" id="UP001604277">
    <property type="component" value="Unassembled WGS sequence"/>
</dbReference>
<dbReference type="GO" id="GO:0016798">
    <property type="term" value="F:hydrolase activity, acting on glycosyl bonds"/>
    <property type="evidence" value="ECO:0007669"/>
    <property type="project" value="UniProtKB-KW"/>
</dbReference>
<keyword evidence="2 7" id="KW-0732">Signal</keyword>
<keyword evidence="4" id="KW-1015">Disulfide bond</keyword>
<feature type="domain" description="X8" evidence="8">
    <location>
        <begin position="360"/>
        <end position="445"/>
    </location>
</feature>
<evidence type="ECO:0000256" key="1">
    <source>
        <dbReference type="ARBA" id="ARBA00008773"/>
    </source>
</evidence>
<comment type="similarity">
    <text evidence="1 6">Belongs to the glycosyl hydrolase 17 family.</text>
</comment>
<name>A0ABD1U8W3_9LAMI</name>
<evidence type="ECO:0000256" key="4">
    <source>
        <dbReference type="ARBA" id="ARBA00023157"/>
    </source>
</evidence>
<evidence type="ECO:0000256" key="6">
    <source>
        <dbReference type="RuleBase" id="RU004335"/>
    </source>
</evidence>
<proteinExistence type="inferred from homology"/>
<accession>A0ABD1U8W3</accession>
<dbReference type="PANTHER" id="PTHR32227">
    <property type="entry name" value="GLUCAN ENDO-1,3-BETA-GLUCOSIDASE BG1-RELATED-RELATED"/>
    <property type="match status" value="1"/>
</dbReference>
<reference evidence="10" key="1">
    <citation type="submission" date="2024-07" db="EMBL/GenBank/DDBJ databases">
        <title>Two chromosome-level genome assemblies of Korean endemic species Abeliophyllum distichum and Forsythia ovata (Oleaceae).</title>
        <authorList>
            <person name="Jang H."/>
        </authorList>
    </citation>
    <scope>NUCLEOTIDE SEQUENCE [LARGE SCALE GENOMIC DNA]</scope>
</reference>
<dbReference type="Pfam" id="PF00332">
    <property type="entry name" value="Glyco_hydro_17"/>
    <property type="match status" value="1"/>
</dbReference>
<evidence type="ECO:0000256" key="5">
    <source>
        <dbReference type="ARBA" id="ARBA00023295"/>
    </source>
</evidence>
<evidence type="ECO:0000313" key="10">
    <source>
        <dbReference type="Proteomes" id="UP001604277"/>
    </source>
</evidence>
<organism evidence="9 10">
    <name type="scientific">Forsythia ovata</name>
    <dbReference type="NCBI Taxonomy" id="205694"/>
    <lineage>
        <taxon>Eukaryota</taxon>
        <taxon>Viridiplantae</taxon>
        <taxon>Streptophyta</taxon>
        <taxon>Embryophyta</taxon>
        <taxon>Tracheophyta</taxon>
        <taxon>Spermatophyta</taxon>
        <taxon>Magnoliopsida</taxon>
        <taxon>eudicotyledons</taxon>
        <taxon>Gunneridae</taxon>
        <taxon>Pentapetalae</taxon>
        <taxon>asterids</taxon>
        <taxon>lamiids</taxon>
        <taxon>Lamiales</taxon>
        <taxon>Oleaceae</taxon>
        <taxon>Forsythieae</taxon>
        <taxon>Forsythia</taxon>
    </lineage>
</organism>
<feature type="chain" id="PRO_5044781297" evidence="7">
    <location>
        <begin position="19"/>
        <end position="488"/>
    </location>
</feature>
<comment type="caution">
    <text evidence="9">The sequence shown here is derived from an EMBL/GenBank/DDBJ whole genome shotgun (WGS) entry which is preliminary data.</text>
</comment>
<keyword evidence="3 9" id="KW-0378">Hydrolase</keyword>
<dbReference type="EMBL" id="JBFOLJ010000007">
    <property type="protein sequence ID" value="KAL2521461.1"/>
    <property type="molecule type" value="Genomic_DNA"/>
</dbReference>
<sequence>MALRIITLLLFSANVVEGIIGLNWGRMTSQRLIPSTVVDLFLQNGIPEVKVFSFSENVMKAFSGSGIGLTISIPNEVIHDINSTNGAREWVRKTITRFVLKNINIKYVNIGAEPFSPSFWSKTYLGAVDVLKMIQDALNEAGHGDKTKATIPHLTDILKPNNTKPSEAEFRDDIKDLMIQSLQILKENNSPVMIDMFPILFVNENNLDIEFAFTDGKSTYFVVDDNGLNYTNAFDFMYDSILWAMKKSGAPDLKLVVGQIGWPTDGYPDANIANAERFYKSLLPRVESNRGTPLRPGVPIDLYIHSLCDENKMKTKFGAFQRHWGIYRNDGEPKFLIDLSGQGRDVYPTTAKGVTYMPKRWCIFNEDTSNLTKVKYEFEAACQEADCTSLAPGGSCSHLTYNQNVSYAFNRYFQVKSQKEDNKACQFDGLAKVVPDNPSTGTCIFPVEILEAEVADRGASIGGQGERVYMVFKLTTLLPLLLIILSFI</sequence>
<keyword evidence="5" id="KW-0326">Glycosidase</keyword>
<dbReference type="InterPro" id="IPR017853">
    <property type="entry name" value="GH"/>
</dbReference>
<evidence type="ECO:0000259" key="8">
    <source>
        <dbReference type="SMART" id="SM00768"/>
    </source>
</evidence>
<dbReference type="Gene3D" id="1.20.58.1040">
    <property type="match status" value="1"/>
</dbReference>
<protein>
    <submittedName>
        <fullName evidence="9">O-Glycosyl hydrolase family 17 protein</fullName>
    </submittedName>
</protein>
<dbReference type="Gene3D" id="3.20.20.80">
    <property type="entry name" value="Glycosidases"/>
    <property type="match status" value="1"/>
</dbReference>
<keyword evidence="10" id="KW-1185">Reference proteome</keyword>
<dbReference type="InterPro" id="IPR044965">
    <property type="entry name" value="Glyco_hydro_17_plant"/>
</dbReference>
<dbReference type="InterPro" id="IPR012946">
    <property type="entry name" value="X8"/>
</dbReference>
<evidence type="ECO:0000256" key="7">
    <source>
        <dbReference type="SAM" id="SignalP"/>
    </source>
</evidence>
<evidence type="ECO:0000313" key="9">
    <source>
        <dbReference type="EMBL" id="KAL2521461.1"/>
    </source>
</evidence>
<dbReference type="AlphaFoldDB" id="A0ABD1U8W3"/>